<dbReference type="Pfam" id="PF09697">
    <property type="entry name" value="Porph_ging"/>
    <property type="match status" value="1"/>
</dbReference>
<dbReference type="RefSeq" id="WP_316661769.1">
    <property type="nucleotide sequence ID" value="NZ_JAWHTF010000002.1"/>
</dbReference>
<protein>
    <submittedName>
        <fullName evidence="2">GLPGLI family protein</fullName>
    </submittedName>
</protein>
<sequence length="278" mass="31802">MKHTCMLLVSLLLTSTFLAQDFQGEATYKSKRKMDIELDSTQIGGERYNQIIAMLKKNFEKTYILTFNKEESIYKEDEILEAPQPEGMQFVVASTDGSDILYKNTKEQRYTSQNEVFGKVFLIKDNLENPDWTMHGETKNIGNYTCHKATMKRQVEVFESSMSINGDKDLSETAEPKIEEITITAWYTMQVPVNSGPAKYQGLPGLILEVNDGTETIICSKIVLNPKDKVSIVEPDKGKEVNQLEFEEIVEKKMQEMNDRYKHNRDGDGERIEIRIGG</sequence>
<gene>
    <name evidence="2" type="ORF">RXV94_06715</name>
</gene>
<evidence type="ECO:0000313" key="3">
    <source>
        <dbReference type="Proteomes" id="UP001268651"/>
    </source>
</evidence>
<keyword evidence="3" id="KW-1185">Reference proteome</keyword>
<dbReference type="EMBL" id="JAWHTF010000002">
    <property type="protein sequence ID" value="MDU8885847.1"/>
    <property type="molecule type" value="Genomic_DNA"/>
</dbReference>
<keyword evidence="1" id="KW-0732">Signal</keyword>
<name>A0ABU3U607_9FLAO</name>
<evidence type="ECO:0000256" key="1">
    <source>
        <dbReference type="SAM" id="SignalP"/>
    </source>
</evidence>
<dbReference type="NCBIfam" id="TIGR01200">
    <property type="entry name" value="GLPGLI"/>
    <property type="match status" value="1"/>
</dbReference>
<comment type="caution">
    <text evidence="2">The sequence shown here is derived from an EMBL/GenBank/DDBJ whole genome shotgun (WGS) entry which is preliminary data.</text>
</comment>
<accession>A0ABU3U607</accession>
<dbReference type="InterPro" id="IPR005901">
    <property type="entry name" value="GLPGLI"/>
</dbReference>
<feature type="signal peptide" evidence="1">
    <location>
        <begin position="1"/>
        <end position="19"/>
    </location>
</feature>
<dbReference type="Proteomes" id="UP001268651">
    <property type="component" value="Unassembled WGS sequence"/>
</dbReference>
<proteinExistence type="predicted"/>
<organism evidence="2 3">
    <name type="scientific">Gilvirhabdus luticola</name>
    <dbReference type="NCBI Taxonomy" id="3079858"/>
    <lineage>
        <taxon>Bacteria</taxon>
        <taxon>Pseudomonadati</taxon>
        <taxon>Bacteroidota</taxon>
        <taxon>Flavobacteriia</taxon>
        <taxon>Flavobacteriales</taxon>
        <taxon>Flavobacteriaceae</taxon>
        <taxon>Gilvirhabdus</taxon>
    </lineage>
</organism>
<reference evidence="2 3" key="1">
    <citation type="submission" date="2023-10" db="EMBL/GenBank/DDBJ databases">
        <title>Marimonas sp. nov. isolated from tidal mud flat.</title>
        <authorList>
            <person name="Jaincy N.J."/>
            <person name="Srinivasan S."/>
            <person name="Lee S.-S."/>
        </authorList>
    </citation>
    <scope>NUCLEOTIDE SEQUENCE [LARGE SCALE GENOMIC DNA]</scope>
    <source>
        <strain evidence="2 3">MJ-SS3</strain>
    </source>
</reference>
<feature type="chain" id="PRO_5046825820" evidence="1">
    <location>
        <begin position="20"/>
        <end position="278"/>
    </location>
</feature>
<evidence type="ECO:0000313" key="2">
    <source>
        <dbReference type="EMBL" id="MDU8885847.1"/>
    </source>
</evidence>